<evidence type="ECO:0000313" key="3">
    <source>
        <dbReference type="EMBL" id="KAK3365007.1"/>
    </source>
</evidence>
<feature type="transmembrane region" description="Helical" evidence="2">
    <location>
        <begin position="135"/>
        <end position="156"/>
    </location>
</feature>
<evidence type="ECO:0000256" key="2">
    <source>
        <dbReference type="SAM" id="Phobius"/>
    </source>
</evidence>
<dbReference type="AlphaFoldDB" id="A0AAE0MZC8"/>
<accession>A0AAE0MZC8</accession>
<comment type="caution">
    <text evidence="3">The sequence shown here is derived from an EMBL/GenBank/DDBJ whole genome shotgun (WGS) entry which is preliminary data.</text>
</comment>
<dbReference type="Proteomes" id="UP001287356">
    <property type="component" value="Unassembled WGS sequence"/>
</dbReference>
<feature type="region of interest" description="Disordered" evidence="1">
    <location>
        <begin position="32"/>
        <end position="90"/>
    </location>
</feature>
<proteinExistence type="predicted"/>
<name>A0AAE0MZC8_9PEZI</name>
<keyword evidence="2" id="KW-0472">Membrane</keyword>
<keyword evidence="2" id="KW-0812">Transmembrane</keyword>
<protein>
    <submittedName>
        <fullName evidence="3">Uncharacterized protein</fullName>
    </submittedName>
</protein>
<feature type="non-terminal residue" evidence="3">
    <location>
        <position position="1"/>
    </location>
</feature>
<evidence type="ECO:0000256" key="1">
    <source>
        <dbReference type="SAM" id="MobiDB-lite"/>
    </source>
</evidence>
<reference evidence="3" key="2">
    <citation type="submission" date="2023-06" db="EMBL/GenBank/DDBJ databases">
        <authorList>
            <consortium name="Lawrence Berkeley National Laboratory"/>
            <person name="Haridas S."/>
            <person name="Hensen N."/>
            <person name="Bonometti L."/>
            <person name="Westerberg I."/>
            <person name="Brannstrom I.O."/>
            <person name="Guillou S."/>
            <person name="Cros-Aarteil S."/>
            <person name="Calhoun S."/>
            <person name="Kuo A."/>
            <person name="Mondo S."/>
            <person name="Pangilinan J."/>
            <person name="Riley R."/>
            <person name="Labutti K."/>
            <person name="Andreopoulos B."/>
            <person name="Lipzen A."/>
            <person name="Chen C."/>
            <person name="Yanf M."/>
            <person name="Daum C."/>
            <person name="Ng V."/>
            <person name="Clum A."/>
            <person name="Steindorff A."/>
            <person name="Ohm R."/>
            <person name="Martin F."/>
            <person name="Silar P."/>
            <person name="Natvig D."/>
            <person name="Lalanne C."/>
            <person name="Gautier V."/>
            <person name="Ament-Velasquez S.L."/>
            <person name="Kruys A."/>
            <person name="Hutchinson M.I."/>
            <person name="Powell A.J."/>
            <person name="Barry K."/>
            <person name="Miller A.N."/>
            <person name="Grigoriev I.V."/>
            <person name="Debuchy R."/>
            <person name="Gladieux P."/>
            <person name="Thoren M.H."/>
            <person name="Johannesson H."/>
        </authorList>
    </citation>
    <scope>NUCLEOTIDE SEQUENCE</scope>
    <source>
        <strain evidence="3">CBS 958.72</strain>
    </source>
</reference>
<reference evidence="3" key="1">
    <citation type="journal article" date="2023" name="Mol. Phylogenet. Evol.">
        <title>Genome-scale phylogeny and comparative genomics of the fungal order Sordariales.</title>
        <authorList>
            <person name="Hensen N."/>
            <person name="Bonometti L."/>
            <person name="Westerberg I."/>
            <person name="Brannstrom I.O."/>
            <person name="Guillou S."/>
            <person name="Cros-Aarteil S."/>
            <person name="Calhoun S."/>
            <person name="Haridas S."/>
            <person name="Kuo A."/>
            <person name="Mondo S."/>
            <person name="Pangilinan J."/>
            <person name="Riley R."/>
            <person name="LaButti K."/>
            <person name="Andreopoulos B."/>
            <person name="Lipzen A."/>
            <person name="Chen C."/>
            <person name="Yan M."/>
            <person name="Daum C."/>
            <person name="Ng V."/>
            <person name="Clum A."/>
            <person name="Steindorff A."/>
            <person name="Ohm R.A."/>
            <person name="Martin F."/>
            <person name="Silar P."/>
            <person name="Natvig D.O."/>
            <person name="Lalanne C."/>
            <person name="Gautier V."/>
            <person name="Ament-Velasquez S.L."/>
            <person name="Kruys A."/>
            <person name="Hutchinson M.I."/>
            <person name="Powell A.J."/>
            <person name="Barry K."/>
            <person name="Miller A.N."/>
            <person name="Grigoriev I.V."/>
            <person name="Debuchy R."/>
            <person name="Gladieux P."/>
            <person name="Hiltunen Thoren M."/>
            <person name="Johannesson H."/>
        </authorList>
    </citation>
    <scope>NUCLEOTIDE SEQUENCE</scope>
    <source>
        <strain evidence="3">CBS 958.72</strain>
    </source>
</reference>
<keyword evidence="2" id="KW-1133">Transmembrane helix</keyword>
<keyword evidence="4" id="KW-1185">Reference proteome</keyword>
<feature type="compositionally biased region" description="Basic and acidic residues" evidence="1">
    <location>
        <begin position="67"/>
        <end position="78"/>
    </location>
</feature>
<sequence>MRGPYRQIQDFEFPVHFYFGHPPDLSETAADIYTANPPHPHPHHRPTALTSPRRPLSPRRIRRHPKGVLEEAGRHETSGRAVGESEGGSVESSGDYYLDFRCPFTHILSLGKKKMDYVAASYIASIDRTNSRISWFSELLLTLLPYNCLIYMFSFLPSVCVREK</sequence>
<feature type="compositionally biased region" description="Basic residues" evidence="1">
    <location>
        <begin position="56"/>
        <end position="66"/>
    </location>
</feature>
<gene>
    <name evidence="3" type="ORF">B0T24DRAFT_723968</name>
</gene>
<organism evidence="3 4">
    <name type="scientific">Lasiosphaeria ovina</name>
    <dbReference type="NCBI Taxonomy" id="92902"/>
    <lineage>
        <taxon>Eukaryota</taxon>
        <taxon>Fungi</taxon>
        <taxon>Dikarya</taxon>
        <taxon>Ascomycota</taxon>
        <taxon>Pezizomycotina</taxon>
        <taxon>Sordariomycetes</taxon>
        <taxon>Sordariomycetidae</taxon>
        <taxon>Sordariales</taxon>
        <taxon>Lasiosphaeriaceae</taxon>
        <taxon>Lasiosphaeria</taxon>
    </lineage>
</organism>
<dbReference type="EMBL" id="JAULSN010000009">
    <property type="protein sequence ID" value="KAK3365007.1"/>
    <property type="molecule type" value="Genomic_DNA"/>
</dbReference>
<evidence type="ECO:0000313" key="4">
    <source>
        <dbReference type="Proteomes" id="UP001287356"/>
    </source>
</evidence>